<dbReference type="InterPro" id="IPR000182">
    <property type="entry name" value="GNAT_dom"/>
</dbReference>
<keyword evidence="3" id="KW-1185">Reference proteome</keyword>
<dbReference type="PROSITE" id="PS51186">
    <property type="entry name" value="GNAT"/>
    <property type="match status" value="1"/>
</dbReference>
<proteinExistence type="predicted"/>
<evidence type="ECO:0000313" key="2">
    <source>
        <dbReference type="EMBL" id="MDW0112709.1"/>
    </source>
</evidence>
<dbReference type="EMBL" id="JAUBDI010000003">
    <property type="protein sequence ID" value="MDW0112709.1"/>
    <property type="molecule type" value="Genomic_DNA"/>
</dbReference>
<dbReference type="RefSeq" id="WP_317942584.1">
    <property type="nucleotide sequence ID" value="NZ_JAUBDI010000003.1"/>
</dbReference>
<reference evidence="2 3" key="1">
    <citation type="submission" date="2023-06" db="EMBL/GenBank/DDBJ databases">
        <title>Sporosarcina sp. nov., isolated from Korean traditional fermented seafood 'Jeotgal'.</title>
        <authorList>
            <person name="Yang A.I."/>
            <person name="Shin N.-R."/>
        </authorList>
    </citation>
    <scope>NUCLEOTIDE SEQUENCE [LARGE SCALE GENOMIC DNA]</scope>
    <source>
        <strain evidence="2 3">KCTC13119</strain>
    </source>
</reference>
<dbReference type="InterPro" id="IPR016181">
    <property type="entry name" value="Acyl_CoA_acyltransferase"/>
</dbReference>
<protein>
    <submittedName>
        <fullName evidence="2">GNAT family N-acetyltransferase</fullName>
    </submittedName>
</protein>
<dbReference type="Gene3D" id="3.40.630.30">
    <property type="match status" value="1"/>
</dbReference>
<feature type="domain" description="N-acetyltransferase" evidence="1">
    <location>
        <begin position="13"/>
        <end position="179"/>
    </location>
</feature>
<evidence type="ECO:0000313" key="3">
    <source>
        <dbReference type="Proteomes" id="UP001282284"/>
    </source>
</evidence>
<comment type="caution">
    <text evidence="2">The sequence shown here is derived from an EMBL/GenBank/DDBJ whole genome shotgun (WGS) entry which is preliminary data.</text>
</comment>
<evidence type="ECO:0000259" key="1">
    <source>
        <dbReference type="PROSITE" id="PS51186"/>
    </source>
</evidence>
<gene>
    <name evidence="2" type="ORF">QT711_05895</name>
</gene>
<name>A0ABU4G6W0_9BACL</name>
<dbReference type="SUPFAM" id="SSF55729">
    <property type="entry name" value="Acyl-CoA N-acyltransferases (Nat)"/>
    <property type="match status" value="1"/>
</dbReference>
<sequence>MNTVQTLPNGQTIRIQSLTMNDLLAIQSLQENVIAALPDTSFLQPLSEEEFRFILNGNGSMLGAFHEEELIAFRAMLEPEIDEEHLGRDAGLSENELPSVLYSEISNVHPAYRGNGLQKMLGKMLMEQVDTSRFRYVCTTVAPFNIASLKDKFSLGMHIISLKVKYGNLIRYTMMKELTDDPIEVNDLETILIDMSYLERQQALLKDGWIGVGMRQEAEEWKVIFKKKRTV</sequence>
<dbReference type="Proteomes" id="UP001282284">
    <property type="component" value="Unassembled WGS sequence"/>
</dbReference>
<accession>A0ABU4G6W0</accession>
<organism evidence="2 3">
    <name type="scientific">Sporosarcina saromensis</name>
    <dbReference type="NCBI Taxonomy" id="359365"/>
    <lineage>
        <taxon>Bacteria</taxon>
        <taxon>Bacillati</taxon>
        <taxon>Bacillota</taxon>
        <taxon>Bacilli</taxon>
        <taxon>Bacillales</taxon>
        <taxon>Caryophanaceae</taxon>
        <taxon>Sporosarcina</taxon>
    </lineage>
</organism>